<dbReference type="GO" id="GO:0003723">
    <property type="term" value="F:RNA binding"/>
    <property type="evidence" value="ECO:0007669"/>
    <property type="project" value="UniProtKB-KW"/>
</dbReference>
<evidence type="ECO:0000256" key="9">
    <source>
        <dbReference type="ARBA" id="ARBA00023242"/>
    </source>
</evidence>
<evidence type="ECO:0000256" key="8">
    <source>
        <dbReference type="ARBA" id="ARBA00022927"/>
    </source>
</evidence>
<dbReference type="Pfam" id="PF10258">
    <property type="entry name" value="PHAX_RNA-bd"/>
    <property type="match status" value="1"/>
</dbReference>
<dbReference type="InterPro" id="IPR039047">
    <property type="entry name" value="PHAX"/>
</dbReference>
<accession>A0A9J6G3Q9</accession>
<dbReference type="OMA" id="ADEISFX"/>
<evidence type="ECO:0000256" key="2">
    <source>
        <dbReference type="ARBA" id="ARBA00004496"/>
    </source>
</evidence>
<dbReference type="InterPro" id="IPR019385">
    <property type="entry name" value="PHAX_RNA-binding_domain"/>
</dbReference>
<dbReference type="Proteomes" id="UP000821853">
    <property type="component" value="Chromosome 3"/>
</dbReference>
<evidence type="ECO:0000256" key="10">
    <source>
        <dbReference type="ARBA" id="ARBA00030834"/>
    </source>
</evidence>
<keyword evidence="5" id="KW-0813">Transport</keyword>
<keyword evidence="9" id="KW-0539">Nucleus</keyword>
<comment type="similarity">
    <text evidence="3">Belongs to the PHAX family.</text>
</comment>
<evidence type="ECO:0000256" key="4">
    <source>
        <dbReference type="ARBA" id="ARBA00016856"/>
    </source>
</evidence>
<evidence type="ECO:0000259" key="12">
    <source>
        <dbReference type="Pfam" id="PF10258"/>
    </source>
</evidence>
<feature type="region of interest" description="Disordered" evidence="11">
    <location>
        <begin position="136"/>
        <end position="199"/>
    </location>
</feature>
<keyword evidence="8" id="KW-0653">Protein transport</keyword>
<keyword evidence="7" id="KW-0694">RNA-binding</keyword>
<comment type="subcellular location">
    <subcellularLocation>
        <location evidence="2">Cytoplasm</location>
    </subcellularLocation>
    <subcellularLocation>
        <location evidence="1">Nucleus</location>
    </subcellularLocation>
</comment>
<dbReference type="GO" id="GO:0006408">
    <property type="term" value="P:snRNA export from nucleus"/>
    <property type="evidence" value="ECO:0007669"/>
    <property type="project" value="InterPro"/>
</dbReference>
<evidence type="ECO:0000313" key="13">
    <source>
        <dbReference type="EMBL" id="KAH9369877.1"/>
    </source>
</evidence>
<dbReference type="PANTHER" id="PTHR13135:SF0">
    <property type="entry name" value="PHOSPHORYLATED ADAPTER RNA EXPORT PROTEIN"/>
    <property type="match status" value="1"/>
</dbReference>
<keyword evidence="14" id="KW-1185">Reference proteome</keyword>
<dbReference type="EMBL" id="JABSTR010000005">
    <property type="protein sequence ID" value="KAH9369877.1"/>
    <property type="molecule type" value="Genomic_DNA"/>
</dbReference>
<dbReference type="PANTHER" id="PTHR13135">
    <property type="entry name" value="CYTOSOLIC RESINIFERATOXIN BINDING PROTEIN RBP-26"/>
    <property type="match status" value="1"/>
</dbReference>
<evidence type="ECO:0000313" key="14">
    <source>
        <dbReference type="Proteomes" id="UP000821853"/>
    </source>
</evidence>
<dbReference type="VEuPathDB" id="VectorBase:HLOH_063301"/>
<keyword evidence="6" id="KW-0963">Cytoplasm</keyword>
<feature type="region of interest" description="Disordered" evidence="11">
    <location>
        <begin position="1"/>
        <end position="31"/>
    </location>
</feature>
<proteinExistence type="inferred from homology"/>
<evidence type="ECO:0000256" key="5">
    <source>
        <dbReference type="ARBA" id="ARBA00022448"/>
    </source>
</evidence>
<feature type="compositionally biased region" description="Basic and acidic residues" evidence="11">
    <location>
        <begin position="151"/>
        <end position="161"/>
    </location>
</feature>
<dbReference type="Gene3D" id="1.10.10.1440">
    <property type="entry name" value="PHAX RNA-binding domain"/>
    <property type="match status" value="1"/>
</dbReference>
<name>A0A9J6G3Q9_HAELO</name>
<dbReference type="AlphaFoldDB" id="A0A9J6G3Q9"/>
<evidence type="ECO:0000256" key="1">
    <source>
        <dbReference type="ARBA" id="ARBA00004123"/>
    </source>
</evidence>
<reference evidence="13 14" key="1">
    <citation type="journal article" date="2020" name="Cell">
        <title>Large-Scale Comparative Analyses of Tick Genomes Elucidate Their Genetic Diversity and Vector Capacities.</title>
        <authorList>
            <consortium name="Tick Genome and Microbiome Consortium (TIGMIC)"/>
            <person name="Jia N."/>
            <person name="Wang J."/>
            <person name="Shi W."/>
            <person name="Du L."/>
            <person name="Sun Y."/>
            <person name="Zhan W."/>
            <person name="Jiang J.F."/>
            <person name="Wang Q."/>
            <person name="Zhang B."/>
            <person name="Ji P."/>
            <person name="Bell-Sakyi L."/>
            <person name="Cui X.M."/>
            <person name="Yuan T.T."/>
            <person name="Jiang B.G."/>
            <person name="Yang W.F."/>
            <person name="Lam T.T."/>
            <person name="Chang Q.C."/>
            <person name="Ding S.J."/>
            <person name="Wang X.J."/>
            <person name="Zhu J.G."/>
            <person name="Ruan X.D."/>
            <person name="Zhao L."/>
            <person name="Wei J.T."/>
            <person name="Ye R.Z."/>
            <person name="Que T.C."/>
            <person name="Du C.H."/>
            <person name="Zhou Y.H."/>
            <person name="Cheng J.X."/>
            <person name="Dai P.F."/>
            <person name="Guo W.B."/>
            <person name="Han X.H."/>
            <person name="Huang E.J."/>
            <person name="Li L.F."/>
            <person name="Wei W."/>
            <person name="Gao Y.C."/>
            <person name="Liu J.Z."/>
            <person name="Shao H.Z."/>
            <person name="Wang X."/>
            <person name="Wang C.C."/>
            <person name="Yang T.C."/>
            <person name="Huo Q.B."/>
            <person name="Li W."/>
            <person name="Chen H.Y."/>
            <person name="Chen S.E."/>
            <person name="Zhou L.G."/>
            <person name="Ni X.B."/>
            <person name="Tian J.H."/>
            <person name="Sheng Y."/>
            <person name="Liu T."/>
            <person name="Pan Y.S."/>
            <person name="Xia L.Y."/>
            <person name="Li J."/>
            <person name="Zhao F."/>
            <person name="Cao W.C."/>
        </authorList>
    </citation>
    <scope>NUCLEOTIDE SEQUENCE [LARGE SCALE GENOMIC DNA]</scope>
    <source>
        <strain evidence="13">HaeL-2018</strain>
    </source>
</reference>
<organism evidence="13 14">
    <name type="scientific">Haemaphysalis longicornis</name>
    <name type="common">Bush tick</name>
    <dbReference type="NCBI Taxonomy" id="44386"/>
    <lineage>
        <taxon>Eukaryota</taxon>
        <taxon>Metazoa</taxon>
        <taxon>Ecdysozoa</taxon>
        <taxon>Arthropoda</taxon>
        <taxon>Chelicerata</taxon>
        <taxon>Arachnida</taxon>
        <taxon>Acari</taxon>
        <taxon>Parasitiformes</taxon>
        <taxon>Ixodida</taxon>
        <taxon>Ixodoidea</taxon>
        <taxon>Ixodidae</taxon>
        <taxon>Haemaphysalinae</taxon>
        <taxon>Haemaphysalis</taxon>
    </lineage>
</organism>
<evidence type="ECO:0000256" key="6">
    <source>
        <dbReference type="ARBA" id="ARBA00022490"/>
    </source>
</evidence>
<evidence type="ECO:0000256" key="7">
    <source>
        <dbReference type="ARBA" id="ARBA00022884"/>
    </source>
</evidence>
<protein>
    <recommendedName>
        <fullName evidence="4">Phosphorylated adapter RNA export protein</fullName>
    </recommendedName>
    <alternativeName>
        <fullName evidence="10">RNA U small nuclear RNA export adapter protein</fullName>
    </alternativeName>
</protein>
<feature type="compositionally biased region" description="Acidic residues" evidence="11">
    <location>
        <begin position="428"/>
        <end position="440"/>
    </location>
</feature>
<gene>
    <name evidence="13" type="ORF">HPB48_013882</name>
</gene>
<dbReference type="GO" id="GO:0005737">
    <property type="term" value="C:cytoplasm"/>
    <property type="evidence" value="ECO:0007669"/>
    <property type="project" value="UniProtKB-SubCell"/>
</dbReference>
<dbReference type="OrthoDB" id="20573at2759"/>
<feature type="region of interest" description="Disordered" evidence="11">
    <location>
        <begin position="352"/>
        <end position="440"/>
    </location>
</feature>
<evidence type="ECO:0000256" key="3">
    <source>
        <dbReference type="ARBA" id="ARBA00006094"/>
    </source>
</evidence>
<sequence>MDTSVENPVTAYRTDRAYSTSEDDSDDEDKCWKRQATEKAKAMATSAGYDFAKSTAVAGEPPLPRKRKVNNVWGAVVSEELLTEDLGQVSVAPTESWAQDRQCESYDYMRRELDTRPNTGEPDIPVDDEESVTTHDALDVLGTAPRGAKRSFADRLGERACTRPSRSRRPVGRGGARSRRNESGSSKSGSSEREEDTAAEMVADMARRLQEPKVELLERAVTILGIPQCRKFLGMAEDIEASGGLLTLARRLSPDKSRRRTPGGVFFYLLRVHVPRRQMQLIFAEEMQERERIRKRFRREQIRKNREKHVGEDCCTPTPIPLLMLRCCRVELFEVEIWPDIGALAAAAKPVDYPRTSYSPTPLDGGSSELDYSPTRVDYSPTPLDGGSEPMADQEPGPSGSEPVVAADQAAAEESDEDCQIVYIDPMGADDDEEEGEVSD</sequence>
<dbReference type="GO" id="GO:0015031">
    <property type="term" value="P:protein transport"/>
    <property type="evidence" value="ECO:0007669"/>
    <property type="project" value="UniProtKB-KW"/>
</dbReference>
<dbReference type="InterPro" id="IPR038092">
    <property type="entry name" value="PHAX_RNA-binding_sf"/>
</dbReference>
<feature type="domain" description="Phosphorylated adapter RNA export protein RNA-binding" evidence="12">
    <location>
        <begin position="202"/>
        <end position="287"/>
    </location>
</feature>
<dbReference type="GO" id="GO:0005634">
    <property type="term" value="C:nucleus"/>
    <property type="evidence" value="ECO:0007669"/>
    <property type="project" value="UniProtKB-SubCell"/>
</dbReference>
<comment type="caution">
    <text evidence="13">The sequence shown here is derived from an EMBL/GenBank/DDBJ whole genome shotgun (WGS) entry which is preliminary data.</text>
</comment>
<evidence type="ECO:0000256" key="11">
    <source>
        <dbReference type="SAM" id="MobiDB-lite"/>
    </source>
</evidence>